<dbReference type="AlphaFoldDB" id="A0A645DXR4"/>
<evidence type="ECO:0000313" key="1">
    <source>
        <dbReference type="EMBL" id="MPM93122.1"/>
    </source>
</evidence>
<accession>A0A645DXR4</accession>
<gene>
    <name evidence="1" type="ORF">SDC9_140258</name>
</gene>
<comment type="caution">
    <text evidence="1">The sequence shown here is derived from an EMBL/GenBank/DDBJ whole genome shotgun (WGS) entry which is preliminary data.</text>
</comment>
<reference evidence="1" key="1">
    <citation type="submission" date="2019-08" db="EMBL/GenBank/DDBJ databases">
        <authorList>
            <person name="Kucharzyk K."/>
            <person name="Murdoch R.W."/>
            <person name="Higgins S."/>
            <person name="Loffler F."/>
        </authorList>
    </citation>
    <scope>NUCLEOTIDE SEQUENCE</scope>
</reference>
<dbReference type="EMBL" id="VSSQ01039973">
    <property type="protein sequence ID" value="MPM93122.1"/>
    <property type="molecule type" value="Genomic_DNA"/>
</dbReference>
<proteinExistence type="predicted"/>
<sequence>MTKRVVSGSVDGAGGGFSHALPLHPDGLHHTPDLNRLDTEVTPSPVFSQPDSFAVMLAW</sequence>
<protein>
    <submittedName>
        <fullName evidence="1">Uncharacterized protein</fullName>
    </submittedName>
</protein>
<organism evidence="1">
    <name type="scientific">bioreactor metagenome</name>
    <dbReference type="NCBI Taxonomy" id="1076179"/>
    <lineage>
        <taxon>unclassified sequences</taxon>
        <taxon>metagenomes</taxon>
        <taxon>ecological metagenomes</taxon>
    </lineage>
</organism>
<name>A0A645DXR4_9ZZZZ</name>